<evidence type="ECO:0000256" key="3">
    <source>
        <dbReference type="ARBA" id="ARBA00022771"/>
    </source>
</evidence>
<dbReference type="VEuPathDB" id="MicrosporidiaDB:M970_100180"/>
<dbReference type="GO" id="GO:0005634">
    <property type="term" value="C:nucleus"/>
    <property type="evidence" value="ECO:0007669"/>
    <property type="project" value="UniProtKB-SubCell"/>
</dbReference>
<keyword evidence="4" id="KW-0862">Zinc</keyword>
<feature type="domain" description="Matrin-type" evidence="6">
    <location>
        <begin position="4"/>
        <end position="30"/>
    </location>
</feature>
<dbReference type="GO" id="GO:1990904">
    <property type="term" value="C:ribonucleoprotein complex"/>
    <property type="evidence" value="ECO:0007669"/>
    <property type="project" value="UniProtKB-KW"/>
</dbReference>
<evidence type="ECO:0000256" key="4">
    <source>
        <dbReference type="ARBA" id="ARBA00022833"/>
    </source>
</evidence>
<dbReference type="AlphaFoldDB" id="M1K655"/>
<keyword evidence="2" id="KW-0479">Metal-binding</keyword>
<organism evidence="7">
    <name type="scientific">Encephalitozoon cuniculi</name>
    <name type="common">Microsporidian parasite</name>
    <dbReference type="NCBI Taxonomy" id="6035"/>
    <lineage>
        <taxon>Eukaryota</taxon>
        <taxon>Fungi</taxon>
        <taxon>Fungi incertae sedis</taxon>
        <taxon>Microsporidia</taxon>
        <taxon>Unikaryonidae</taxon>
        <taxon>Encephalitozoon</taxon>
    </lineage>
</organism>
<keyword evidence="7" id="KW-0687">Ribonucleoprotein</keyword>
<dbReference type="VEuPathDB" id="MicrosporidiaDB:AEWD_100180"/>
<dbReference type="InterPro" id="IPR000690">
    <property type="entry name" value="Matrin/U1-C_Znf_C2H2"/>
</dbReference>
<sequence>MPRYFCEFCNKMLLNDRLRSRRMHCGGAKHGLMRKAYYMEMFEKEDIAAEMASILRDIKTAGEKVECEGSKSTSYPPFPPGDFYLNLALPEEPKGFRLPSGFDFRDKKNFPENITEAIERYT</sequence>
<dbReference type="Pfam" id="PF06220">
    <property type="entry name" value="zf-U1"/>
    <property type="match status" value="1"/>
</dbReference>
<dbReference type="InterPro" id="IPR036236">
    <property type="entry name" value="Znf_C2H2_sf"/>
</dbReference>
<gene>
    <name evidence="7" type="ORF">ECU10_0290</name>
</gene>
<comment type="subcellular location">
    <subcellularLocation>
        <location evidence="1">Nucleus</location>
    </subcellularLocation>
</comment>
<evidence type="ECO:0000259" key="6">
    <source>
        <dbReference type="PROSITE" id="PS50171"/>
    </source>
</evidence>
<proteinExistence type="predicted"/>
<reference evidence="7" key="1">
    <citation type="journal article" date="2013" name="Eukaryot. Cell">
        <title>Extremely Reduced Levels of Heterozygosity in the Vertebrate Pathogen Encephalitozoon cuniculi.</title>
        <authorList>
            <person name="Selman M."/>
            <person name="Sak B."/>
            <person name="Kvac M."/>
            <person name="Farinelli L."/>
            <person name="Weiss L.M."/>
            <person name="Corradi N."/>
        </authorList>
    </citation>
    <scope>NUCLEOTIDE SEQUENCE</scope>
</reference>
<dbReference type="GO" id="GO:0003676">
    <property type="term" value="F:nucleic acid binding"/>
    <property type="evidence" value="ECO:0007669"/>
    <property type="project" value="InterPro"/>
</dbReference>
<dbReference type="VEuPathDB" id="MicrosporidiaDB:ECU10_0290"/>
<dbReference type="VEuPathDB" id="MicrosporidiaDB:AEWR_100180"/>
<keyword evidence="5" id="KW-0539">Nucleus</keyword>
<evidence type="ECO:0000256" key="5">
    <source>
        <dbReference type="ARBA" id="ARBA00023242"/>
    </source>
</evidence>
<dbReference type="SUPFAM" id="SSF57667">
    <property type="entry name" value="beta-beta-alpha zinc fingers"/>
    <property type="match status" value="1"/>
</dbReference>
<name>M1K655_ENCCN</name>
<accession>M1K655</accession>
<dbReference type="VEuPathDB" id="MicrosporidiaDB:AEWQ_100180"/>
<dbReference type="PROSITE" id="PS50171">
    <property type="entry name" value="ZF_MATRIN"/>
    <property type="match status" value="1"/>
</dbReference>
<evidence type="ECO:0000256" key="2">
    <source>
        <dbReference type="ARBA" id="ARBA00022723"/>
    </source>
</evidence>
<keyword evidence="3" id="KW-0863">Zinc-finger</keyword>
<evidence type="ECO:0000313" key="7">
    <source>
        <dbReference type="EMBL" id="AGE96498.1"/>
    </source>
</evidence>
<protein>
    <submittedName>
        <fullName evidence="7">U1 small nuclear ribonucleoprotein</fullName>
    </submittedName>
</protein>
<dbReference type="InterPro" id="IPR013085">
    <property type="entry name" value="U1-CZ_Znf_C2H2"/>
</dbReference>
<evidence type="ECO:0000256" key="1">
    <source>
        <dbReference type="ARBA" id="ARBA00004123"/>
    </source>
</evidence>
<dbReference type="Gene3D" id="3.30.160.60">
    <property type="entry name" value="Classic Zinc Finger"/>
    <property type="match status" value="1"/>
</dbReference>
<dbReference type="EMBL" id="KC513620">
    <property type="protein sequence ID" value="AGE96498.1"/>
    <property type="molecule type" value="Genomic_DNA"/>
</dbReference>
<dbReference type="GO" id="GO:0008270">
    <property type="term" value="F:zinc ion binding"/>
    <property type="evidence" value="ECO:0007669"/>
    <property type="project" value="UniProtKB-KW"/>
</dbReference>